<evidence type="ECO:0000313" key="1">
    <source>
        <dbReference type="EMBL" id="XPM63200.1"/>
    </source>
</evidence>
<organism evidence="1 2">
    <name type="scientific">Desertifilum tharense IPPAS B-1220</name>
    <dbReference type="NCBI Taxonomy" id="1781255"/>
    <lineage>
        <taxon>Bacteria</taxon>
        <taxon>Bacillati</taxon>
        <taxon>Cyanobacteriota</taxon>
        <taxon>Cyanophyceae</taxon>
        <taxon>Desertifilales</taxon>
        <taxon>Desertifilaceae</taxon>
        <taxon>Desertifilum</taxon>
    </lineage>
</organism>
<dbReference type="Proteomes" id="UP000095472">
    <property type="component" value="Chromosome"/>
</dbReference>
<name>A0ACD5GQR6_9CYAN</name>
<evidence type="ECO:0000313" key="2">
    <source>
        <dbReference type="Proteomes" id="UP000095472"/>
    </source>
</evidence>
<keyword evidence="2" id="KW-1185">Reference proteome</keyword>
<reference evidence="1 2" key="1">
    <citation type="journal article" date="2016" name="Genome Announc.">
        <title>Draft Genome Sequence of the Thermotolerant Cyanobacterium Desertifilum sp. IPPAS B-1220.</title>
        <authorList>
            <person name="Mironov K.S."/>
            <person name="Sinetova M.A."/>
            <person name="Bolatkhan K."/>
            <person name="Zayadan B.K."/>
            <person name="Ustinova V.V."/>
            <person name="Kupriyanova E.V."/>
            <person name="Skrypnik A.N."/>
            <person name="Gogoleva N.E."/>
            <person name="Gogolev Y.V."/>
            <person name="Los D.A."/>
        </authorList>
    </citation>
    <scope>NUCLEOTIDE SEQUENCE [LARGE SCALE GENOMIC DNA]</scope>
    <source>
        <strain evidence="1 2">IPPAS B-1220</strain>
    </source>
</reference>
<proteinExistence type="predicted"/>
<gene>
    <name evidence="1" type="ORF">BH720_028035</name>
</gene>
<dbReference type="EMBL" id="CP182909">
    <property type="protein sequence ID" value="XPM63200.1"/>
    <property type="molecule type" value="Genomic_DNA"/>
</dbReference>
<accession>A0ACD5GQR6</accession>
<sequence length="61" mass="6410">MGKKGVGSWELGVGGRRELGVREIKGKAAIALGTLRTQHFLSYSALSTLHSALSLGNCQVV</sequence>
<protein>
    <submittedName>
        <fullName evidence="1">Uncharacterized protein</fullName>
    </submittedName>
</protein>